<dbReference type="InterPro" id="IPR005415">
    <property type="entry name" value="T3SS_Ca_resp_chp_LcrH/SycD"/>
</dbReference>
<dbReference type="InterPro" id="IPR011716">
    <property type="entry name" value="TPR-3"/>
</dbReference>
<evidence type="ECO:0000313" key="4">
    <source>
        <dbReference type="Proteomes" id="UP001245184"/>
    </source>
</evidence>
<evidence type="ECO:0000313" key="3">
    <source>
        <dbReference type="EMBL" id="MDR6201325.1"/>
    </source>
</evidence>
<protein>
    <submittedName>
        <fullName evidence="3">Secretion system chaperone SscA</fullName>
    </submittedName>
</protein>
<dbReference type="Pfam" id="PF07720">
    <property type="entry name" value="TPR_3"/>
    <property type="match status" value="1"/>
</dbReference>
<gene>
    <name evidence="3" type="ORF">QF025_000045</name>
</gene>
<name>A0ABD5C7V0_9BURK</name>
<dbReference type="PIRSF" id="PIRSF003165">
    <property type="entry name" value="Chaperone_SicA"/>
    <property type="match status" value="1"/>
</dbReference>
<dbReference type="Proteomes" id="UP001245184">
    <property type="component" value="Unassembled WGS sequence"/>
</dbReference>
<dbReference type="NCBIfam" id="TIGR02552">
    <property type="entry name" value="LcrH_SycD"/>
    <property type="match status" value="1"/>
</dbReference>
<dbReference type="InterPro" id="IPR011990">
    <property type="entry name" value="TPR-like_helical_dom_sf"/>
</dbReference>
<dbReference type="EMBL" id="JAVIZN010000001">
    <property type="protein sequence ID" value="MDR6201325.1"/>
    <property type="molecule type" value="Genomic_DNA"/>
</dbReference>
<comment type="similarity">
    <text evidence="1">Belongs to the LcrH/SycD chaperone family.</text>
</comment>
<evidence type="ECO:0000256" key="1">
    <source>
        <dbReference type="ARBA" id="ARBA00010244"/>
    </source>
</evidence>
<evidence type="ECO:0000256" key="2">
    <source>
        <dbReference type="ARBA" id="ARBA00023186"/>
    </source>
</evidence>
<dbReference type="AlphaFoldDB" id="A0ABD5C7V0"/>
<proteinExistence type="inferred from homology"/>
<sequence length="161" mass="17884">MTPPNENGRAQAVQLVQELLSMGASLSGLQGVDQNDLDQVYSYGYALFNRDDFDGARRVFYTLARIDHGSFAYWMALGLTLQRLGEHNEALFCFSRSAAIHLSDPRSSYLAGVSYLILGNEVYAKKAFSASVKWCGKRPEHQALRERAQRSLAGCDKGEVN</sequence>
<dbReference type="InterPro" id="IPR016379">
    <property type="entry name" value="T3SS_Ca_resp_chp_LcrH/SycD_sub"/>
</dbReference>
<accession>A0ABD5C7V0</accession>
<keyword evidence="2" id="KW-0143">Chaperone</keyword>
<organism evidence="3 4">
    <name type="scientific">Paraburkholderia graminis</name>
    <dbReference type="NCBI Taxonomy" id="60548"/>
    <lineage>
        <taxon>Bacteria</taxon>
        <taxon>Pseudomonadati</taxon>
        <taxon>Pseudomonadota</taxon>
        <taxon>Betaproteobacteria</taxon>
        <taxon>Burkholderiales</taxon>
        <taxon>Burkholderiaceae</taxon>
        <taxon>Paraburkholderia</taxon>
    </lineage>
</organism>
<comment type="caution">
    <text evidence="3">The sequence shown here is derived from an EMBL/GenBank/DDBJ whole genome shotgun (WGS) entry which is preliminary data.</text>
</comment>
<dbReference type="PRINTS" id="PR01595">
    <property type="entry name" value="SYCDCHAPRONE"/>
</dbReference>
<reference evidence="3 4" key="1">
    <citation type="submission" date="2023-08" db="EMBL/GenBank/DDBJ databases">
        <title>Genome sequencing of plant associated microbes to promote plant fitness in Sorghum bicolor and Oryza sativa.</title>
        <authorList>
            <person name="Coleman-Derr D."/>
        </authorList>
    </citation>
    <scope>NUCLEOTIDE SEQUENCE [LARGE SCALE GENOMIC DNA]</scope>
    <source>
        <strain evidence="3 4">SLBN-33</strain>
    </source>
</reference>
<dbReference type="Gene3D" id="1.25.40.10">
    <property type="entry name" value="Tetratricopeptide repeat domain"/>
    <property type="match status" value="1"/>
</dbReference>
<dbReference type="SUPFAM" id="SSF48452">
    <property type="entry name" value="TPR-like"/>
    <property type="match status" value="1"/>
</dbReference>